<keyword evidence="2" id="KW-1185">Reference proteome</keyword>
<proteinExistence type="predicted"/>
<gene>
    <name evidence="1" type="ORF">AAFF_G00106200</name>
</gene>
<name>A0AAD7WXX7_9TELE</name>
<dbReference type="AlphaFoldDB" id="A0AAD7WXX7"/>
<accession>A0AAD7WXX7</accession>
<protein>
    <submittedName>
        <fullName evidence="1">Uncharacterized protein</fullName>
    </submittedName>
</protein>
<evidence type="ECO:0000313" key="1">
    <source>
        <dbReference type="EMBL" id="KAJ8413038.1"/>
    </source>
</evidence>
<reference evidence="1" key="1">
    <citation type="journal article" date="2023" name="Science">
        <title>Genome structures resolve the early diversification of teleost fishes.</title>
        <authorList>
            <person name="Parey E."/>
            <person name="Louis A."/>
            <person name="Montfort J."/>
            <person name="Bouchez O."/>
            <person name="Roques C."/>
            <person name="Iampietro C."/>
            <person name="Lluch J."/>
            <person name="Castinel A."/>
            <person name="Donnadieu C."/>
            <person name="Desvignes T."/>
            <person name="Floi Bucao C."/>
            <person name="Jouanno E."/>
            <person name="Wen M."/>
            <person name="Mejri S."/>
            <person name="Dirks R."/>
            <person name="Jansen H."/>
            <person name="Henkel C."/>
            <person name="Chen W.J."/>
            <person name="Zahm M."/>
            <person name="Cabau C."/>
            <person name="Klopp C."/>
            <person name="Thompson A.W."/>
            <person name="Robinson-Rechavi M."/>
            <person name="Braasch I."/>
            <person name="Lecointre G."/>
            <person name="Bobe J."/>
            <person name="Postlethwait J.H."/>
            <person name="Berthelot C."/>
            <person name="Roest Crollius H."/>
            <person name="Guiguen Y."/>
        </authorList>
    </citation>
    <scope>NUCLEOTIDE SEQUENCE</scope>
    <source>
        <strain evidence="1">NC1722</strain>
    </source>
</reference>
<organism evidence="1 2">
    <name type="scientific">Aldrovandia affinis</name>
    <dbReference type="NCBI Taxonomy" id="143900"/>
    <lineage>
        <taxon>Eukaryota</taxon>
        <taxon>Metazoa</taxon>
        <taxon>Chordata</taxon>
        <taxon>Craniata</taxon>
        <taxon>Vertebrata</taxon>
        <taxon>Euteleostomi</taxon>
        <taxon>Actinopterygii</taxon>
        <taxon>Neopterygii</taxon>
        <taxon>Teleostei</taxon>
        <taxon>Notacanthiformes</taxon>
        <taxon>Halosauridae</taxon>
        <taxon>Aldrovandia</taxon>
    </lineage>
</organism>
<dbReference type="Proteomes" id="UP001221898">
    <property type="component" value="Unassembled WGS sequence"/>
</dbReference>
<comment type="caution">
    <text evidence="1">The sequence shown here is derived from an EMBL/GenBank/DDBJ whole genome shotgun (WGS) entry which is preliminary data.</text>
</comment>
<dbReference type="EMBL" id="JAINUG010000017">
    <property type="protein sequence ID" value="KAJ8413038.1"/>
    <property type="molecule type" value="Genomic_DNA"/>
</dbReference>
<sequence>MSVRGALACSLRVTPRVNSPWGEPCTEFTSFMVMLFCSHRHSSALIVLSRYPEVHASHCLPGQARSSLIRTGHRSRARDVPQSPRREALIAASPWAPAAAVPG</sequence>
<evidence type="ECO:0000313" key="2">
    <source>
        <dbReference type="Proteomes" id="UP001221898"/>
    </source>
</evidence>